<feature type="transmembrane region" description="Helical" evidence="1">
    <location>
        <begin position="129"/>
        <end position="149"/>
    </location>
</feature>
<keyword evidence="1" id="KW-0812">Transmembrane</keyword>
<keyword evidence="1" id="KW-0472">Membrane</keyword>
<organism evidence="2">
    <name type="scientific">Rhizophora mucronata</name>
    <name type="common">Asiatic mangrove</name>
    <dbReference type="NCBI Taxonomy" id="61149"/>
    <lineage>
        <taxon>Eukaryota</taxon>
        <taxon>Viridiplantae</taxon>
        <taxon>Streptophyta</taxon>
        <taxon>Embryophyta</taxon>
        <taxon>Tracheophyta</taxon>
        <taxon>Spermatophyta</taxon>
        <taxon>Magnoliopsida</taxon>
        <taxon>eudicotyledons</taxon>
        <taxon>Gunneridae</taxon>
        <taxon>Pentapetalae</taxon>
        <taxon>rosids</taxon>
        <taxon>fabids</taxon>
        <taxon>Malpighiales</taxon>
        <taxon>Rhizophoraceae</taxon>
        <taxon>Rhizophora</taxon>
    </lineage>
</organism>
<keyword evidence="1" id="KW-1133">Transmembrane helix</keyword>
<dbReference type="AlphaFoldDB" id="A0A2P2IP11"/>
<protein>
    <submittedName>
        <fullName evidence="2">Uncharacterized protein</fullName>
    </submittedName>
</protein>
<sequence>MSLPKRSRNIKTNIKKIKRCTKFTHHCPPIPANEGQGESVGVVLGVLLVLQMAAFLGEGDKVRKDHASEADMIKRFDGVCLDVLGVVVVHASLDCLLHRLYRQHRLDVVWELLQLQPLHLAVESPQRHFLPLISLLSFLFFFQFCFVFLSRDWLEMNQ</sequence>
<evidence type="ECO:0000256" key="1">
    <source>
        <dbReference type="SAM" id="Phobius"/>
    </source>
</evidence>
<name>A0A2P2IP11_RHIMU</name>
<dbReference type="EMBL" id="GGEC01002487">
    <property type="protein sequence ID" value="MBW82970.1"/>
    <property type="molecule type" value="Transcribed_RNA"/>
</dbReference>
<evidence type="ECO:0000313" key="2">
    <source>
        <dbReference type="EMBL" id="MBW82970.1"/>
    </source>
</evidence>
<reference evidence="2" key="1">
    <citation type="submission" date="2018-02" db="EMBL/GenBank/DDBJ databases">
        <title>Rhizophora mucronata_Transcriptome.</title>
        <authorList>
            <person name="Meera S.P."/>
            <person name="Sreeshan A."/>
            <person name="Augustine A."/>
        </authorList>
    </citation>
    <scope>NUCLEOTIDE SEQUENCE</scope>
    <source>
        <tissue evidence="2">Leaf</tissue>
    </source>
</reference>
<accession>A0A2P2IP11</accession>
<proteinExistence type="predicted"/>